<dbReference type="AlphaFoldDB" id="A0A9Q9STN7"/>
<organism evidence="1">
    <name type="scientific">Moorena producens (strain JHB)</name>
    <dbReference type="NCBI Taxonomy" id="1454205"/>
    <lineage>
        <taxon>Bacteria</taxon>
        <taxon>Bacillati</taxon>
        <taxon>Cyanobacteriota</taxon>
        <taxon>Cyanophyceae</taxon>
        <taxon>Coleofasciculales</taxon>
        <taxon>Coleofasciculaceae</taxon>
        <taxon>Moorena</taxon>
    </lineage>
</organism>
<gene>
    <name evidence="1" type="ORF">BJP36_35810</name>
</gene>
<reference evidence="1" key="1">
    <citation type="journal article" date="2017" name="Proc. Natl. Acad. Sci. U.S.A.">
        <title>Comparative genomics uncovers the prolific and distinctive metabolic potential of the cyanobacterial genus Moorea.</title>
        <authorList>
            <person name="Leao T."/>
            <person name="Castelao G."/>
            <person name="Korobeynikov A."/>
            <person name="Monroe E.A."/>
            <person name="Podell S."/>
            <person name="Glukhov E."/>
            <person name="Allen E.E."/>
            <person name="Gerwick W.H."/>
            <person name="Gerwick L."/>
        </authorList>
    </citation>
    <scope>NUCLEOTIDE SEQUENCE</scope>
    <source>
        <strain evidence="1">JHB</strain>
    </source>
</reference>
<reference evidence="1" key="2">
    <citation type="submission" date="2022-10" db="EMBL/GenBank/DDBJ databases">
        <authorList>
            <person name="Ngo T.-E."/>
        </authorList>
    </citation>
    <scope>NUCLEOTIDE SEQUENCE</scope>
    <source>
        <strain evidence="1">JHB</strain>
    </source>
</reference>
<accession>A0A9Q9STN7</accession>
<dbReference type="EMBL" id="CP017708">
    <property type="protein sequence ID" value="WAN69459.1"/>
    <property type="molecule type" value="Genomic_DNA"/>
</dbReference>
<evidence type="ECO:0000313" key="1">
    <source>
        <dbReference type="EMBL" id="WAN69459.1"/>
    </source>
</evidence>
<sequence>MLVKTTKDWQDWDDHLKRLEQLHTSGNYDGVKYQVVFRLVDAADCGITQQR</sequence>
<dbReference type="Proteomes" id="UP000176944">
    <property type="component" value="Chromosome"/>
</dbReference>
<name>A0A9Q9STN7_MOOP1</name>
<proteinExistence type="predicted"/>
<protein>
    <submittedName>
        <fullName evidence="1">Uncharacterized protein</fullName>
    </submittedName>
</protein>